<dbReference type="InterPro" id="IPR025530">
    <property type="entry name" value="DUF4417"/>
</dbReference>
<dbReference type="SUPFAM" id="SSF110849">
    <property type="entry name" value="ParB/Sulfiredoxin"/>
    <property type="match status" value="1"/>
</dbReference>
<evidence type="ECO:0000313" key="2">
    <source>
        <dbReference type="EMBL" id="DAF49815.1"/>
    </source>
</evidence>
<name>A0A8S5SGN8_9CAUD</name>
<dbReference type="CDD" id="cd16403">
    <property type="entry name" value="ParB_N_like_MT"/>
    <property type="match status" value="1"/>
</dbReference>
<reference evidence="2" key="1">
    <citation type="journal article" date="2021" name="Proc. Natl. Acad. Sci. U.S.A.">
        <title>A Catalog of Tens of Thousands of Viruses from Human Metagenomes Reveals Hidden Associations with Chronic Diseases.</title>
        <authorList>
            <person name="Tisza M.J."/>
            <person name="Buck C.B."/>
        </authorList>
    </citation>
    <scope>NUCLEOTIDE SEQUENCE</scope>
    <source>
        <strain evidence="2">CtBbR2</strain>
    </source>
</reference>
<dbReference type="Gene3D" id="3.90.1530.10">
    <property type="entry name" value="Conserved hypothetical protein from pyrococcus furiosus pfu- 392566-001, ParB domain"/>
    <property type="match status" value="1"/>
</dbReference>
<accession>A0A8S5SGN8</accession>
<dbReference type="SMART" id="SM00470">
    <property type="entry name" value="ParB"/>
    <property type="match status" value="1"/>
</dbReference>
<evidence type="ECO:0000259" key="1">
    <source>
        <dbReference type="SMART" id="SM00470"/>
    </source>
</evidence>
<protein>
    <submittedName>
        <fullName evidence="2">ParB protein</fullName>
    </submittedName>
</protein>
<sequence length="342" mass="39885">MQIEYVDIDKLIPYAKNAKKHPQEQIEQIKQSISEFGFNDPLAIDESNVLIEGHGRLLAAKELGYTELPCIRLTELTEQQKKAYILAHNKLTMNSGFDLDLLNQELTAIEDFDMADFGFDVPDLLEDDEDDGYYGDERERTYEEYNLDDFDGARAEGFYQMPIIEAQNAEPDELISFNYVLSTKKRRCGVHFYIDDYQFERIWNSPQQYMDKLREFDCVFTPDFSLYMDMPMPMKIWNVYRSRLIGQMMQDVGITVIPTLSWAEKETYTFCFDGIQQGGTVSVSTIGVKLDDENKQMWYNGMTEALKRIRPKRVLVYGGDIGYKFPDSIQVKYYDNKAFKRG</sequence>
<dbReference type="InterPro" id="IPR003115">
    <property type="entry name" value="ParB_N"/>
</dbReference>
<dbReference type="Pfam" id="PF02195">
    <property type="entry name" value="ParB_N"/>
    <property type="match status" value="1"/>
</dbReference>
<organism evidence="2">
    <name type="scientific">Myoviridae sp. ctBbR2</name>
    <dbReference type="NCBI Taxonomy" id="2827667"/>
    <lineage>
        <taxon>Viruses</taxon>
        <taxon>Duplodnaviria</taxon>
        <taxon>Heunggongvirae</taxon>
        <taxon>Uroviricota</taxon>
        <taxon>Caudoviricetes</taxon>
    </lineage>
</organism>
<feature type="domain" description="ParB-like N-terminal" evidence="1">
    <location>
        <begin position="4"/>
        <end position="90"/>
    </location>
</feature>
<dbReference type="Pfam" id="PF14386">
    <property type="entry name" value="DUF4417"/>
    <property type="match status" value="1"/>
</dbReference>
<dbReference type="EMBL" id="BK032589">
    <property type="protein sequence ID" value="DAF49815.1"/>
    <property type="molecule type" value="Genomic_DNA"/>
</dbReference>
<dbReference type="InterPro" id="IPR036086">
    <property type="entry name" value="ParB/Sulfiredoxin_sf"/>
</dbReference>
<proteinExistence type="predicted"/>